<evidence type="ECO:0000313" key="1">
    <source>
        <dbReference type="EMBL" id="KAF0716785.1"/>
    </source>
</evidence>
<proteinExistence type="predicted"/>
<name>A0A6A4ZMI2_APHAT</name>
<protein>
    <submittedName>
        <fullName evidence="1">Uncharacterized protein</fullName>
    </submittedName>
</protein>
<reference evidence="1 2" key="1">
    <citation type="submission" date="2019-06" db="EMBL/GenBank/DDBJ databases">
        <title>Genomics analysis of Aphanomyces spp. identifies a new class of oomycete effector associated with host adaptation.</title>
        <authorList>
            <person name="Gaulin E."/>
        </authorList>
    </citation>
    <scope>NUCLEOTIDE SEQUENCE [LARGE SCALE GENOMIC DNA]</scope>
    <source>
        <strain evidence="1 2">E</strain>
    </source>
</reference>
<dbReference type="AlphaFoldDB" id="A0A6A4ZMI2"/>
<accession>A0A6A4ZMI2</accession>
<dbReference type="Proteomes" id="UP000469452">
    <property type="component" value="Unassembled WGS sequence"/>
</dbReference>
<gene>
    <name evidence="1" type="ORF">AaE_011001</name>
</gene>
<sequence length="145" mass="16661">MPLKGYLSEGSPFTTDSTVEASEFDMTLPLLFNASTMAPTIMYDYDSQNGLDVMRTVVVDVLDPTEATTTTLNPVYSILGVPYFPPDVKRNWPWVLTYTNRYHGRATPCYPHHNLVEHYNIDRKCVHIRAVGRSRQRPRQNRCHL</sequence>
<evidence type="ECO:0000313" key="2">
    <source>
        <dbReference type="Proteomes" id="UP000469452"/>
    </source>
</evidence>
<comment type="caution">
    <text evidence="1">The sequence shown here is derived from an EMBL/GenBank/DDBJ whole genome shotgun (WGS) entry which is preliminary data.</text>
</comment>
<dbReference type="EMBL" id="VJMI01016782">
    <property type="protein sequence ID" value="KAF0716785.1"/>
    <property type="molecule type" value="Genomic_DNA"/>
</dbReference>
<organism evidence="1 2">
    <name type="scientific">Aphanomyces astaci</name>
    <name type="common">Crayfish plague agent</name>
    <dbReference type="NCBI Taxonomy" id="112090"/>
    <lineage>
        <taxon>Eukaryota</taxon>
        <taxon>Sar</taxon>
        <taxon>Stramenopiles</taxon>
        <taxon>Oomycota</taxon>
        <taxon>Saprolegniomycetes</taxon>
        <taxon>Saprolegniales</taxon>
        <taxon>Verrucalvaceae</taxon>
        <taxon>Aphanomyces</taxon>
    </lineage>
</organism>